<evidence type="ECO:0000313" key="5">
    <source>
        <dbReference type="Proteomes" id="UP001280415"/>
    </source>
</evidence>
<dbReference type="Proteomes" id="UP001280897">
    <property type="component" value="Unassembled WGS sequence"/>
</dbReference>
<dbReference type="KEGG" id="paci:A4V11_04735"/>
<sequence>MSANINIGKLIKQVRKESGLTQEELAEKSDLSVNFISRIERTDNQNISWKNIEAIAEALGLSTIELLQVNENRQQHRGLYLTKLMRILEDMNELEAEELSKNIIDIIELLQRKK</sequence>
<dbReference type="GO" id="GO:0005829">
    <property type="term" value="C:cytosol"/>
    <property type="evidence" value="ECO:0007669"/>
    <property type="project" value="TreeGrafter"/>
</dbReference>
<reference evidence="4" key="2">
    <citation type="submission" date="2023-10" db="EMBL/GenBank/DDBJ databases">
        <authorList>
            <person name="Khurajog B."/>
        </authorList>
    </citation>
    <scope>NUCLEOTIDE SEQUENCE</scope>
    <source>
        <strain evidence="4">BF14</strain>
        <strain evidence="3">BF9</strain>
    </source>
</reference>
<dbReference type="EMBL" id="JAWJAX010000005">
    <property type="protein sequence ID" value="MDV2911271.1"/>
    <property type="molecule type" value="Genomic_DNA"/>
</dbReference>
<dbReference type="Pfam" id="PF01381">
    <property type="entry name" value="HTH_3"/>
    <property type="match status" value="1"/>
</dbReference>
<dbReference type="PROSITE" id="PS50943">
    <property type="entry name" value="HTH_CROC1"/>
    <property type="match status" value="1"/>
</dbReference>
<comment type="caution">
    <text evidence="4">The sequence shown here is derived from an EMBL/GenBank/DDBJ whole genome shotgun (WGS) entry which is preliminary data.</text>
</comment>
<dbReference type="PANTHER" id="PTHR46797">
    <property type="entry name" value="HTH-TYPE TRANSCRIPTIONAL REGULATOR"/>
    <property type="match status" value="1"/>
</dbReference>
<evidence type="ECO:0000259" key="2">
    <source>
        <dbReference type="PROSITE" id="PS50943"/>
    </source>
</evidence>
<feature type="domain" description="HTH cro/C1-type" evidence="2">
    <location>
        <begin position="11"/>
        <end position="66"/>
    </location>
</feature>
<dbReference type="GO" id="GO:0003677">
    <property type="term" value="F:DNA binding"/>
    <property type="evidence" value="ECO:0007669"/>
    <property type="project" value="UniProtKB-KW"/>
</dbReference>
<accession>A0AAP3U0V6</accession>
<dbReference type="SUPFAM" id="SSF47413">
    <property type="entry name" value="lambda repressor-like DNA-binding domains"/>
    <property type="match status" value="1"/>
</dbReference>
<proteinExistence type="predicted"/>
<reference evidence="4" key="1">
    <citation type="journal article" date="2023" name="PeerJ">
        <title>Selection and evaluation of lactic acid bacteria from chicken feces in Thailand as potential probiotics.</title>
        <authorList>
            <person name="Khurajog B."/>
            <person name="Disastra Y."/>
            <person name="Lawwyne L.D."/>
            <person name="Sirichokchatchawan W."/>
            <person name="Niyomtham W."/>
            <person name="Yindee J."/>
            <person name="Hampson D.J."/>
            <person name="Prapasarakul N."/>
        </authorList>
    </citation>
    <scope>NUCLEOTIDE SEQUENCE</scope>
    <source>
        <strain evidence="4">BF14</strain>
        <strain evidence="3">BF9</strain>
    </source>
</reference>
<evidence type="ECO:0000313" key="4">
    <source>
        <dbReference type="EMBL" id="MDV2911271.1"/>
    </source>
</evidence>
<dbReference type="AlphaFoldDB" id="A0AAP3U0V6"/>
<evidence type="ECO:0000256" key="1">
    <source>
        <dbReference type="ARBA" id="ARBA00023125"/>
    </source>
</evidence>
<dbReference type="RefSeq" id="WP_002832316.1">
    <property type="nucleotide sequence ID" value="NZ_BJMF01000003.1"/>
</dbReference>
<dbReference type="InterPro" id="IPR010982">
    <property type="entry name" value="Lambda_DNA-bd_dom_sf"/>
</dbReference>
<gene>
    <name evidence="3" type="ORF">R0G89_07955</name>
    <name evidence="4" type="ORF">R0H03_05260</name>
</gene>
<name>A0AAP3U0V6_PEDAC</name>
<evidence type="ECO:0000313" key="3">
    <source>
        <dbReference type="EMBL" id="MDV2621663.1"/>
    </source>
</evidence>
<protein>
    <submittedName>
        <fullName evidence="4">Helix-turn-helix transcriptional regulator</fullName>
    </submittedName>
</protein>
<dbReference type="InterPro" id="IPR050807">
    <property type="entry name" value="TransReg_Diox_bact_type"/>
</dbReference>
<dbReference type="CDD" id="cd00093">
    <property type="entry name" value="HTH_XRE"/>
    <property type="match status" value="1"/>
</dbReference>
<dbReference type="Gene3D" id="1.10.260.40">
    <property type="entry name" value="lambda repressor-like DNA-binding domains"/>
    <property type="match status" value="1"/>
</dbReference>
<keyword evidence="1" id="KW-0238">DNA-binding</keyword>
<dbReference type="SMART" id="SM00530">
    <property type="entry name" value="HTH_XRE"/>
    <property type="match status" value="1"/>
</dbReference>
<dbReference type="GO" id="GO:0003700">
    <property type="term" value="F:DNA-binding transcription factor activity"/>
    <property type="evidence" value="ECO:0007669"/>
    <property type="project" value="TreeGrafter"/>
</dbReference>
<dbReference type="EMBL" id="JAWJAV010000004">
    <property type="protein sequence ID" value="MDV2621663.1"/>
    <property type="molecule type" value="Genomic_DNA"/>
</dbReference>
<organism evidence="4 5">
    <name type="scientific">Pediococcus acidilactici</name>
    <dbReference type="NCBI Taxonomy" id="1254"/>
    <lineage>
        <taxon>Bacteria</taxon>
        <taxon>Bacillati</taxon>
        <taxon>Bacillota</taxon>
        <taxon>Bacilli</taxon>
        <taxon>Lactobacillales</taxon>
        <taxon>Lactobacillaceae</taxon>
        <taxon>Pediococcus</taxon>
        <taxon>Pediococcus acidilactici group</taxon>
    </lineage>
</organism>
<dbReference type="PANTHER" id="PTHR46797:SF1">
    <property type="entry name" value="METHYLPHOSPHONATE SYNTHASE"/>
    <property type="match status" value="1"/>
</dbReference>
<dbReference type="GeneID" id="57366465"/>
<dbReference type="InterPro" id="IPR001387">
    <property type="entry name" value="Cro/C1-type_HTH"/>
</dbReference>
<dbReference type="Proteomes" id="UP001280415">
    <property type="component" value="Unassembled WGS sequence"/>
</dbReference>